<evidence type="ECO:0000256" key="2">
    <source>
        <dbReference type="ARBA" id="ARBA00022840"/>
    </source>
</evidence>
<dbReference type="OrthoDB" id="4062651at2759"/>
<evidence type="ECO:0000256" key="1">
    <source>
        <dbReference type="ARBA" id="ARBA00022741"/>
    </source>
</evidence>
<dbReference type="PANTHER" id="PTHR24418">
    <property type="entry name" value="TYROSINE-PROTEIN KINASE"/>
    <property type="match status" value="1"/>
</dbReference>
<dbReference type="AlphaFoldDB" id="A0A183A6B3"/>
<keyword evidence="3" id="KW-0727">SH2 domain</keyword>
<keyword evidence="2" id="KW-0067">ATP-binding</keyword>
<dbReference type="InterPro" id="IPR050198">
    <property type="entry name" value="Non-receptor_tyrosine_kinases"/>
</dbReference>
<keyword evidence="6" id="KW-1185">Reference proteome</keyword>
<reference evidence="5 6" key="2">
    <citation type="submission" date="2018-11" db="EMBL/GenBank/DDBJ databases">
        <authorList>
            <consortium name="Pathogen Informatics"/>
        </authorList>
    </citation>
    <scope>NUCLEOTIDE SEQUENCE [LARGE SCALE GENOMIC DNA]</scope>
    <source>
        <strain evidence="5 6">Egypt</strain>
    </source>
</reference>
<dbReference type="GO" id="GO:0005524">
    <property type="term" value="F:ATP binding"/>
    <property type="evidence" value="ECO:0007669"/>
    <property type="project" value="UniProtKB-KW"/>
</dbReference>
<gene>
    <name evidence="5" type="ORF">ECPE_LOCUS2498</name>
</gene>
<protein>
    <submittedName>
        <fullName evidence="7">SH2 domain-containing protein</fullName>
    </submittedName>
</protein>
<evidence type="ECO:0000256" key="3">
    <source>
        <dbReference type="PROSITE-ProRule" id="PRU00191"/>
    </source>
</evidence>
<dbReference type="WBParaSite" id="ECPE_0000249801-mRNA-1">
    <property type="protein sequence ID" value="ECPE_0000249801-mRNA-1"/>
    <property type="gene ID" value="ECPE_0000249801"/>
</dbReference>
<dbReference type="PRINTS" id="PR00401">
    <property type="entry name" value="SH2DOMAIN"/>
</dbReference>
<dbReference type="SUPFAM" id="SSF50044">
    <property type="entry name" value="SH3-domain"/>
    <property type="match status" value="1"/>
</dbReference>
<feature type="domain" description="SH2" evidence="4">
    <location>
        <begin position="335"/>
        <end position="479"/>
    </location>
</feature>
<dbReference type="SUPFAM" id="SSF55550">
    <property type="entry name" value="SH2 domain"/>
    <property type="match status" value="1"/>
</dbReference>
<proteinExistence type="predicted"/>
<dbReference type="Proteomes" id="UP000272942">
    <property type="component" value="Unassembled WGS sequence"/>
</dbReference>
<name>A0A183A6B3_9TREM</name>
<evidence type="ECO:0000313" key="7">
    <source>
        <dbReference type="WBParaSite" id="ECPE_0000249801-mRNA-1"/>
    </source>
</evidence>
<sequence length="545" mass="61201">MGNCVPPRSEMTELVVSPSEINRSSLSSILTHDTWTAGEVDDSTENWGMNGADIDQSGTRSVSVSLPSSSPLFILETGLSVISKPIPTMPEQLSNRFIPQEIDNLQTDLNFDLAVQSPQSKKTDLTTVSPSQSGLTNLDYGLCKRRQMPPRLRKNQAYQLEGSPEDSGIGSSFLTSPRVFSRISGSRNSGPGEQGQIISLPGFGRMEQYHTPDASFVALLDHQRKSAAERNSPINNGPLPPIPPKGNYQDTFERNRKRTISPSLESSGLMKLGMENGVYQKPSIATKEPVVVFAIQAFLKQHDDELSMVENERFLVLDFNPPDSQSYAGPENKRWLVTRIDPRFHCLVGMRNVQGLVPARLLELFKIAPDQHPAWCFVDREEADRMLLSMGNPCGTYLLRPSSDTSNAFALSVRCFDVQSQMWLVKHYRVRYKPGEDHYFVFRRAAFNTVEQLINHHSGLSSKEVRDHVCSGHRLPRPTMKVRLGNSTLDTLDILNAETDSTVSRCPLDLYTQMLQCWHIEPECRPTFHEVNAYLINYVLKFRGT</sequence>
<dbReference type="InterPro" id="IPR036028">
    <property type="entry name" value="SH3-like_dom_sf"/>
</dbReference>
<reference evidence="7" key="1">
    <citation type="submission" date="2016-06" db="UniProtKB">
        <authorList>
            <consortium name="WormBaseParasite"/>
        </authorList>
    </citation>
    <scope>IDENTIFICATION</scope>
</reference>
<dbReference type="EMBL" id="UZAN01039654">
    <property type="protein sequence ID" value="VDP66641.1"/>
    <property type="molecule type" value="Genomic_DNA"/>
</dbReference>
<dbReference type="InterPro" id="IPR036860">
    <property type="entry name" value="SH2_dom_sf"/>
</dbReference>
<keyword evidence="1" id="KW-0547">Nucleotide-binding</keyword>
<dbReference type="Pfam" id="PF00017">
    <property type="entry name" value="SH2"/>
    <property type="match status" value="1"/>
</dbReference>
<evidence type="ECO:0000313" key="6">
    <source>
        <dbReference type="Proteomes" id="UP000272942"/>
    </source>
</evidence>
<dbReference type="SMART" id="SM00252">
    <property type="entry name" value="SH2"/>
    <property type="match status" value="1"/>
</dbReference>
<evidence type="ECO:0000259" key="4">
    <source>
        <dbReference type="PROSITE" id="PS50001"/>
    </source>
</evidence>
<dbReference type="InterPro" id="IPR000980">
    <property type="entry name" value="SH2"/>
</dbReference>
<dbReference type="PROSITE" id="PS50001">
    <property type="entry name" value="SH2"/>
    <property type="match status" value="1"/>
</dbReference>
<dbReference type="Gene3D" id="3.30.505.10">
    <property type="entry name" value="SH2 domain"/>
    <property type="match status" value="1"/>
</dbReference>
<organism evidence="7">
    <name type="scientific">Echinostoma caproni</name>
    <dbReference type="NCBI Taxonomy" id="27848"/>
    <lineage>
        <taxon>Eukaryota</taxon>
        <taxon>Metazoa</taxon>
        <taxon>Spiralia</taxon>
        <taxon>Lophotrochozoa</taxon>
        <taxon>Platyhelminthes</taxon>
        <taxon>Trematoda</taxon>
        <taxon>Digenea</taxon>
        <taxon>Plagiorchiida</taxon>
        <taxon>Echinostomata</taxon>
        <taxon>Echinostomatoidea</taxon>
        <taxon>Echinostomatidae</taxon>
        <taxon>Echinostoma</taxon>
    </lineage>
</organism>
<accession>A0A183A6B3</accession>
<evidence type="ECO:0000313" key="5">
    <source>
        <dbReference type="EMBL" id="VDP66641.1"/>
    </source>
</evidence>